<sequence length="327" mass="33846">MAKSCSTLALIAAAVSTASAAAANDAVNFQLDWTPGGISAAYYMGLEAGCFTDQGIDVTISRGYGAADAVTKVATRVADFSVTDLGVIVGTIANSGAPVKAILPIVQQSPVGIAVLENSPIQSLNDLEGRSIGTSVGNAAIEYLPLGMEAAGADLTKVEHITADGSALNGMLFRGQIDALASYVTSVVQLNTIGQATGQGVRAIYYGDALNIYNASVFTSDALIAENPDLVARFSAAVQCSYNTARENPEATIDAVTKHVEGMIRDTQVDAVPFALDFAFNNPVFAANGFNWDMDRVANNIAATGRVHDLANTALTPADVVYTPVSQ</sequence>
<evidence type="ECO:0000256" key="1">
    <source>
        <dbReference type="SAM" id="SignalP"/>
    </source>
</evidence>
<feature type="signal peptide" evidence="1">
    <location>
        <begin position="1"/>
        <end position="20"/>
    </location>
</feature>
<evidence type="ECO:0000259" key="2">
    <source>
        <dbReference type="Pfam" id="PF09084"/>
    </source>
</evidence>
<evidence type="ECO:0000313" key="4">
    <source>
        <dbReference type="Proteomes" id="UP000000692"/>
    </source>
</evidence>
<reference evidence="3 4" key="1">
    <citation type="journal article" date="2011" name="J. Bacteriol.">
        <title>Complete genome sequence of the industrial strain Ketogulonicigenium vulgare WSH-001.</title>
        <authorList>
            <person name="Liu L."/>
            <person name="Li Y."/>
            <person name="Zhang J."/>
            <person name="Zhou Z."/>
            <person name="Liu J."/>
            <person name="Li X."/>
            <person name="Zhou J."/>
            <person name="Du G."/>
            <person name="Wang L."/>
            <person name="Chen J."/>
        </authorList>
    </citation>
    <scope>NUCLEOTIDE SEQUENCE [LARGE SCALE GENOMIC DNA]</scope>
    <source>
        <strain evidence="3 4">WSH-001</strain>
    </source>
</reference>
<dbReference type="Gene3D" id="3.40.190.10">
    <property type="entry name" value="Periplasmic binding protein-like II"/>
    <property type="match status" value="2"/>
</dbReference>
<dbReference type="InterPro" id="IPR015168">
    <property type="entry name" value="SsuA/THI5"/>
</dbReference>
<keyword evidence="4" id="KW-1185">Reference proteome</keyword>
<dbReference type="PANTHER" id="PTHR31528:SF15">
    <property type="entry name" value="RIBOFLAVIN-BINDING PROTEIN RIBY"/>
    <property type="match status" value="1"/>
</dbReference>
<feature type="chain" id="PRO_5003395842" evidence="1">
    <location>
        <begin position="21"/>
        <end position="327"/>
    </location>
</feature>
<keyword evidence="1" id="KW-0732">Signal</keyword>
<dbReference type="EMBL" id="CP002018">
    <property type="protein sequence ID" value="AEM40898.1"/>
    <property type="molecule type" value="Genomic_DNA"/>
</dbReference>
<dbReference type="KEGG" id="kvl:KVU_1059"/>
<evidence type="ECO:0000313" key="3">
    <source>
        <dbReference type="EMBL" id="AEM40898.1"/>
    </source>
</evidence>
<name>F9Y6F2_KETVW</name>
<dbReference type="OrthoDB" id="5372616at2"/>
<dbReference type="HOGENOM" id="CLU_028871_1_1_5"/>
<dbReference type="InterPro" id="IPR027939">
    <property type="entry name" value="NMT1/THI5"/>
</dbReference>
<feature type="domain" description="SsuA/THI5-like" evidence="2">
    <location>
        <begin position="40"/>
        <end position="251"/>
    </location>
</feature>
<dbReference type="RefSeq" id="WP_013384354.1">
    <property type="nucleotide sequence ID" value="NC_017384.1"/>
</dbReference>
<dbReference type="SUPFAM" id="SSF53850">
    <property type="entry name" value="Periplasmic binding protein-like II"/>
    <property type="match status" value="1"/>
</dbReference>
<dbReference type="eggNOG" id="COG0715">
    <property type="taxonomic scope" value="Bacteria"/>
</dbReference>
<gene>
    <name evidence="3" type="ordered locus">KVU_1059</name>
</gene>
<proteinExistence type="predicted"/>
<accession>F9Y6F2</accession>
<dbReference type="Proteomes" id="UP000000692">
    <property type="component" value="Chromosome"/>
</dbReference>
<dbReference type="PANTHER" id="PTHR31528">
    <property type="entry name" value="4-AMINO-5-HYDROXYMETHYL-2-METHYLPYRIMIDINE PHOSPHATE SYNTHASE THI11-RELATED"/>
    <property type="match status" value="1"/>
</dbReference>
<dbReference type="Pfam" id="PF09084">
    <property type="entry name" value="NMT1"/>
    <property type="match status" value="1"/>
</dbReference>
<protein>
    <submittedName>
        <fullName evidence="3">Twin-arginine translocation pathway signal</fullName>
    </submittedName>
</protein>
<organism evidence="3 4">
    <name type="scientific">Ketogulonicigenium vulgare (strain WSH-001)</name>
    <dbReference type="NCBI Taxonomy" id="759362"/>
    <lineage>
        <taxon>Bacteria</taxon>
        <taxon>Pseudomonadati</taxon>
        <taxon>Pseudomonadota</taxon>
        <taxon>Alphaproteobacteria</taxon>
        <taxon>Rhodobacterales</taxon>
        <taxon>Roseobacteraceae</taxon>
        <taxon>Ketogulonicigenium</taxon>
    </lineage>
</organism>
<dbReference type="AlphaFoldDB" id="F9Y6F2"/>
<dbReference type="GO" id="GO:0009228">
    <property type="term" value="P:thiamine biosynthetic process"/>
    <property type="evidence" value="ECO:0007669"/>
    <property type="project" value="InterPro"/>
</dbReference>